<reference evidence="2" key="1">
    <citation type="submission" date="2020-03" db="EMBL/GenBank/DDBJ databases">
        <title>The deep terrestrial virosphere.</title>
        <authorList>
            <person name="Holmfeldt K."/>
            <person name="Nilsson E."/>
            <person name="Simone D."/>
            <person name="Lopez-Fernandez M."/>
            <person name="Wu X."/>
            <person name="de Brujin I."/>
            <person name="Lundin D."/>
            <person name="Andersson A."/>
            <person name="Bertilsson S."/>
            <person name="Dopson M."/>
        </authorList>
    </citation>
    <scope>NUCLEOTIDE SEQUENCE</scope>
    <source>
        <strain evidence="2">MM415A00786</strain>
    </source>
</reference>
<gene>
    <name evidence="2" type="ORF">MM415A00786_0008</name>
</gene>
<dbReference type="AlphaFoldDB" id="A0A6M3KDT2"/>
<evidence type="ECO:0000313" key="2">
    <source>
        <dbReference type="EMBL" id="QJA80040.1"/>
    </source>
</evidence>
<organism evidence="2">
    <name type="scientific">viral metagenome</name>
    <dbReference type="NCBI Taxonomy" id="1070528"/>
    <lineage>
        <taxon>unclassified sequences</taxon>
        <taxon>metagenomes</taxon>
        <taxon>organismal metagenomes</taxon>
    </lineage>
</organism>
<dbReference type="EMBL" id="MT142404">
    <property type="protein sequence ID" value="QJA80040.1"/>
    <property type="molecule type" value="Genomic_DNA"/>
</dbReference>
<feature type="compositionally biased region" description="Low complexity" evidence="1">
    <location>
        <begin position="105"/>
        <end position="126"/>
    </location>
</feature>
<proteinExistence type="predicted"/>
<feature type="region of interest" description="Disordered" evidence="1">
    <location>
        <begin position="146"/>
        <end position="198"/>
    </location>
</feature>
<protein>
    <submittedName>
        <fullName evidence="2">Uncharacterized protein</fullName>
    </submittedName>
</protein>
<sequence>MANQRILASEDMVGYNHATLPDTLNRLAMVEHNEAGVHGAAAKASIGVDIPAGTKMLFYANTAPTGWTLDNTLDDKLVFVTKGSVAGGQIGGGVHSTGTWTQPNHTHTGPSHTHTGPSHTHTGPSHQHAHAAFTLTANEMPAHTHLVNHYPTGTGTTAGPGGTDDRSGAPSTSWGTLSSGSGAAHTHPNAAAAGTGATGADGTGATGADGTGATAGGATANTWRPAAYAMIICSKN</sequence>
<accession>A0A6M3KDT2</accession>
<evidence type="ECO:0000256" key="1">
    <source>
        <dbReference type="SAM" id="MobiDB-lite"/>
    </source>
</evidence>
<feature type="region of interest" description="Disordered" evidence="1">
    <location>
        <begin position="91"/>
        <end position="128"/>
    </location>
</feature>
<name>A0A6M3KDT2_9ZZZZ</name>
<feature type="compositionally biased region" description="Low complexity" evidence="1">
    <location>
        <begin position="171"/>
        <end position="195"/>
    </location>
</feature>